<protein>
    <recommendedName>
        <fullName evidence="3">alpha-galactosidase</fullName>
        <ecNumber evidence="3">3.2.1.22</ecNumber>
    </recommendedName>
    <alternativeName>
        <fullName evidence="6">Melibiase D</fullName>
    </alternativeName>
</protein>
<dbReference type="PANTHER" id="PTHR11452">
    <property type="entry name" value="ALPHA-GALACTOSIDASE/ALPHA-N-ACETYLGALACTOSAMINIDASE"/>
    <property type="match status" value="1"/>
</dbReference>
<organism evidence="7 8">
    <name type="scientific">Phialemonium atrogriseum</name>
    <dbReference type="NCBI Taxonomy" id="1093897"/>
    <lineage>
        <taxon>Eukaryota</taxon>
        <taxon>Fungi</taxon>
        <taxon>Dikarya</taxon>
        <taxon>Ascomycota</taxon>
        <taxon>Pezizomycotina</taxon>
        <taxon>Sordariomycetes</taxon>
        <taxon>Sordariomycetidae</taxon>
        <taxon>Cephalothecales</taxon>
        <taxon>Cephalothecaceae</taxon>
        <taxon>Phialemonium</taxon>
    </lineage>
</organism>
<evidence type="ECO:0000256" key="2">
    <source>
        <dbReference type="ARBA" id="ARBA00009743"/>
    </source>
</evidence>
<evidence type="ECO:0000256" key="1">
    <source>
        <dbReference type="ARBA" id="ARBA00001255"/>
    </source>
</evidence>
<evidence type="ECO:0000256" key="4">
    <source>
        <dbReference type="ARBA" id="ARBA00022801"/>
    </source>
</evidence>
<proteinExistence type="inferred from homology"/>
<gene>
    <name evidence="7" type="ORF">QBC33DRAFT_543217</name>
</gene>
<comment type="caution">
    <text evidence="7">The sequence shown here is derived from an EMBL/GenBank/DDBJ whole genome shotgun (WGS) entry which is preliminary data.</text>
</comment>
<dbReference type="Gene3D" id="3.20.20.70">
    <property type="entry name" value="Aldolase class I"/>
    <property type="match status" value="1"/>
</dbReference>
<evidence type="ECO:0000313" key="8">
    <source>
        <dbReference type="Proteomes" id="UP001244011"/>
    </source>
</evidence>
<evidence type="ECO:0000256" key="3">
    <source>
        <dbReference type="ARBA" id="ARBA00012755"/>
    </source>
</evidence>
<evidence type="ECO:0000313" key="7">
    <source>
        <dbReference type="EMBL" id="KAK1766046.1"/>
    </source>
</evidence>
<accession>A0AAJ0FEY0</accession>
<name>A0AAJ0FEY0_9PEZI</name>
<dbReference type="InterPro" id="IPR017853">
    <property type="entry name" value="GH"/>
</dbReference>
<sequence>MAWNSWNEYGCNINDDGFHKVGQPLVSLGLSDLGYRYVNIDDCRSDKQNRRNLTTKEIILPKQFTRSG</sequence>
<dbReference type="EMBL" id="MU839013">
    <property type="protein sequence ID" value="KAK1766046.1"/>
    <property type="molecule type" value="Genomic_DNA"/>
</dbReference>
<dbReference type="InterPro" id="IPR013785">
    <property type="entry name" value="Aldolase_TIM"/>
</dbReference>
<dbReference type="AlphaFoldDB" id="A0AAJ0FEY0"/>
<keyword evidence="8" id="KW-1185">Reference proteome</keyword>
<keyword evidence="4" id="KW-0378">Hydrolase</keyword>
<reference evidence="7" key="1">
    <citation type="submission" date="2023-06" db="EMBL/GenBank/DDBJ databases">
        <title>Genome-scale phylogeny and comparative genomics of the fungal order Sordariales.</title>
        <authorList>
            <consortium name="Lawrence Berkeley National Laboratory"/>
            <person name="Hensen N."/>
            <person name="Bonometti L."/>
            <person name="Westerberg I."/>
            <person name="Brannstrom I.O."/>
            <person name="Guillou S."/>
            <person name="Cros-Aarteil S."/>
            <person name="Calhoun S."/>
            <person name="Haridas S."/>
            <person name="Kuo A."/>
            <person name="Mondo S."/>
            <person name="Pangilinan J."/>
            <person name="Riley R."/>
            <person name="Labutti K."/>
            <person name="Andreopoulos B."/>
            <person name="Lipzen A."/>
            <person name="Chen C."/>
            <person name="Yanf M."/>
            <person name="Daum C."/>
            <person name="Ng V."/>
            <person name="Clum A."/>
            <person name="Steindorff A."/>
            <person name="Ohm R."/>
            <person name="Martin F."/>
            <person name="Silar P."/>
            <person name="Natvig D."/>
            <person name="Lalanne C."/>
            <person name="Gautier V."/>
            <person name="Ament-Velasquez S.L."/>
            <person name="Kruys A."/>
            <person name="Hutchinson M.I."/>
            <person name="Powell A.J."/>
            <person name="Barry K."/>
            <person name="Miller A.N."/>
            <person name="Grigoriev I.V."/>
            <person name="Debuchy R."/>
            <person name="Gladieux P."/>
            <person name="Thoren M.H."/>
            <person name="Johannesson H."/>
        </authorList>
    </citation>
    <scope>NUCLEOTIDE SEQUENCE</scope>
    <source>
        <strain evidence="7">8032-3</strain>
    </source>
</reference>
<evidence type="ECO:0000256" key="6">
    <source>
        <dbReference type="ARBA" id="ARBA00041452"/>
    </source>
</evidence>
<dbReference type="RefSeq" id="XP_060282259.1">
    <property type="nucleotide sequence ID" value="XM_060428353.1"/>
</dbReference>
<dbReference type="Proteomes" id="UP001244011">
    <property type="component" value="Unassembled WGS sequence"/>
</dbReference>
<dbReference type="EC" id="3.2.1.22" evidence="3"/>
<comment type="similarity">
    <text evidence="2">Belongs to the glycosyl hydrolase 27 family.</text>
</comment>
<keyword evidence="5" id="KW-0326">Glycosidase</keyword>
<dbReference type="GeneID" id="85311540"/>
<dbReference type="SUPFAM" id="SSF51445">
    <property type="entry name" value="(Trans)glycosidases"/>
    <property type="match status" value="1"/>
</dbReference>
<dbReference type="GO" id="GO:0004557">
    <property type="term" value="F:alpha-galactosidase activity"/>
    <property type="evidence" value="ECO:0007669"/>
    <property type="project" value="UniProtKB-EC"/>
</dbReference>
<evidence type="ECO:0000256" key="5">
    <source>
        <dbReference type="ARBA" id="ARBA00023295"/>
    </source>
</evidence>
<dbReference type="GO" id="GO:0005975">
    <property type="term" value="P:carbohydrate metabolic process"/>
    <property type="evidence" value="ECO:0007669"/>
    <property type="project" value="InterPro"/>
</dbReference>
<dbReference type="PANTHER" id="PTHR11452:SF75">
    <property type="entry name" value="ALPHA-GALACTOSIDASE MEL1"/>
    <property type="match status" value="1"/>
</dbReference>
<dbReference type="InterPro" id="IPR002241">
    <property type="entry name" value="Glyco_hydro_27"/>
</dbReference>
<comment type="catalytic activity">
    <reaction evidence="1">
        <text>Hydrolysis of terminal, non-reducing alpha-D-galactose residues in alpha-D-galactosides, including galactose oligosaccharides, galactomannans and galactolipids.</text>
        <dbReference type="EC" id="3.2.1.22"/>
    </reaction>
</comment>
<dbReference type="Pfam" id="PF16499">
    <property type="entry name" value="Melibiase_2"/>
    <property type="match status" value="1"/>
</dbReference>